<protein>
    <submittedName>
        <fullName evidence="1">Uncharacterized protein</fullName>
    </submittedName>
</protein>
<name>A0ACC1K9L2_9FUNG</name>
<dbReference type="Proteomes" id="UP001140066">
    <property type="component" value="Unassembled WGS sequence"/>
</dbReference>
<comment type="caution">
    <text evidence="1">The sequence shown here is derived from an EMBL/GenBank/DDBJ whole genome shotgun (WGS) entry which is preliminary data.</text>
</comment>
<proteinExistence type="predicted"/>
<evidence type="ECO:0000313" key="1">
    <source>
        <dbReference type="EMBL" id="KAJ2776956.1"/>
    </source>
</evidence>
<keyword evidence="2" id="KW-1185">Reference proteome</keyword>
<feature type="non-terminal residue" evidence="1">
    <location>
        <position position="119"/>
    </location>
</feature>
<accession>A0ACC1K9L2</accession>
<sequence>MSSEDKLEATTAKRMRTDQTEQSTAPFGEDGPSNDLALADSFDSDQEEEPPKYTVIPLPLSLRAQAYLQCHPQQRHGDQGKVPTEQQSLASRGGNRNALILYNPGTHEPIDRTDDCVAS</sequence>
<gene>
    <name evidence="1" type="ORF">GGI18_004271</name>
</gene>
<dbReference type="EMBL" id="JANBUK010001875">
    <property type="protein sequence ID" value="KAJ2776956.1"/>
    <property type="molecule type" value="Genomic_DNA"/>
</dbReference>
<organism evidence="1 2">
    <name type="scientific">Coemansia linderi</name>
    <dbReference type="NCBI Taxonomy" id="2663919"/>
    <lineage>
        <taxon>Eukaryota</taxon>
        <taxon>Fungi</taxon>
        <taxon>Fungi incertae sedis</taxon>
        <taxon>Zoopagomycota</taxon>
        <taxon>Kickxellomycotina</taxon>
        <taxon>Kickxellomycetes</taxon>
        <taxon>Kickxellales</taxon>
        <taxon>Kickxellaceae</taxon>
        <taxon>Coemansia</taxon>
    </lineage>
</organism>
<evidence type="ECO:0000313" key="2">
    <source>
        <dbReference type="Proteomes" id="UP001140066"/>
    </source>
</evidence>
<reference evidence="1" key="1">
    <citation type="submission" date="2022-07" db="EMBL/GenBank/DDBJ databases">
        <title>Phylogenomic reconstructions and comparative analyses of Kickxellomycotina fungi.</title>
        <authorList>
            <person name="Reynolds N.K."/>
            <person name="Stajich J.E."/>
            <person name="Barry K."/>
            <person name="Grigoriev I.V."/>
            <person name="Crous P."/>
            <person name="Smith M.E."/>
        </authorList>
    </citation>
    <scope>NUCLEOTIDE SEQUENCE</scope>
    <source>
        <strain evidence="1">BCRC 34191</strain>
    </source>
</reference>